<feature type="compositionally biased region" description="Low complexity" evidence="10">
    <location>
        <begin position="304"/>
        <end position="313"/>
    </location>
</feature>
<keyword evidence="9" id="KW-0539">Nucleus</keyword>
<dbReference type="PANTHER" id="PTHR23198:SF6">
    <property type="entry name" value="NUCLEAR PORE COMPLEX PROTEIN NUP98-NUP96"/>
    <property type="match status" value="1"/>
</dbReference>
<feature type="compositionally biased region" description="Low complexity" evidence="10">
    <location>
        <begin position="510"/>
        <end position="529"/>
    </location>
</feature>
<feature type="compositionally biased region" description="Low complexity" evidence="10">
    <location>
        <begin position="494"/>
        <end position="503"/>
    </location>
</feature>
<keyword evidence="13" id="KW-1185">Reference proteome</keyword>
<feature type="compositionally biased region" description="Low complexity" evidence="10">
    <location>
        <begin position="537"/>
        <end position="568"/>
    </location>
</feature>
<sequence length="1003" mass="100865">MFGNTSITSSWGQPQQQPQQQGNPAFGQPAASGFGTGTFGSGGAFGQQQQPQQQPQANPMFGGLGGAASTSTATPATTGFGAFGANNAQNTATGLFGAPKPNTGFGAFGGGATTGGSSFGGTGAFGTNTAGASTGTGLFGQNNASTSTGSFGGGGLFGAKPAGSTFGTTSTANNAAPAAVDGVPPVTTGSSNPPYNAFSEKDAGATNVVLHYQSISCMPAYRGTSFEELRWQDYQQGRKTAGAFSQQSFGAPAAQPTTGTGLFGQPAAPAAAQPSGSVFGSFGNNTTPAATGTGAFGAFGQPAASTTAPATGTGLFGGGAFGQQQQQQPQQPQQQTGAFGAFGQPQQPQQPQQQPQPTAGGLFGGGAFGAQNQQPKPFGAFGGAGTAAAPGTTGGFGAFGQAGQTQQPATGTGLFGQQQQQQQQQQQAPGGFGAFGQPNQQKPGLFGQQQPQPTGAFGTFGNAGAQPAQQQGAQQPGGLFGGGAGATGTGLFGGAQQPAQQQAGAGGLFGQQQPQQPAAGGLFGGANTNAGGGLFGGAQNNQQAGTQQTTGGFGLFGQNKPATAAAPSAGGGLFGSFGQQSTTANQPQQQTGGLFGTTQGQNNAQPATGGFGLFGKPAATQPAQSAGTGFGGSIFGSTLGGSAAPAGQPAAQQPQLTASIAQPIGANLPIFSMLPPGPRAITLDQPRKKTNIFLEVPTRTPVPRIQLGYTPATSKLRGYTSTAQAQGLGASVSLTSGKPGALALSQKSLLGPDAALNGTGPSPGLGSSTRHSVKKLILDKKVEPSDLMKSSAQKSMFNPALSIAAREYEAAMAQRGPDTPTPASKASTKPTTNKFSAQPTHESVKESEKAPDVSELKEGDYYVKPSLGELKKYSFGELSAVKGLVVGRVGYGEIEFLEPVDLTGLRRTTELLGDIVRFDDKECSVYPDLDDADKPPPGAGLNVRARITLVHCWALDKATREPIKDEKHPHAVRHLKRLKNMKNTAFESFDIDAGKWVFAVEHF</sequence>
<feature type="domain" description="Peptidase S59" evidence="11">
    <location>
        <begin position="858"/>
        <end position="1003"/>
    </location>
</feature>
<feature type="compositionally biased region" description="Low complexity" evidence="10">
    <location>
        <begin position="576"/>
        <end position="601"/>
    </location>
</feature>
<feature type="compositionally biased region" description="Low complexity" evidence="10">
    <location>
        <begin position="46"/>
        <end position="56"/>
    </location>
</feature>
<dbReference type="SUPFAM" id="SSF82215">
    <property type="entry name" value="C-terminal autoproteolytic domain of nucleoporin nup98"/>
    <property type="match status" value="1"/>
</dbReference>
<feature type="compositionally biased region" description="Low complexity" evidence="10">
    <location>
        <begin position="12"/>
        <end position="33"/>
    </location>
</feature>
<evidence type="ECO:0000256" key="6">
    <source>
        <dbReference type="ARBA" id="ARBA00022927"/>
    </source>
</evidence>
<dbReference type="FunFam" id="1.10.10.2360:FF:000001">
    <property type="entry name" value="Nuclear pore complex protein Nup98-Nup96"/>
    <property type="match status" value="1"/>
</dbReference>
<feature type="compositionally biased region" description="Polar residues" evidence="10">
    <location>
        <begin position="821"/>
        <end position="841"/>
    </location>
</feature>
<evidence type="ECO:0000256" key="7">
    <source>
        <dbReference type="ARBA" id="ARBA00023010"/>
    </source>
</evidence>
<feature type="region of interest" description="Disordered" evidence="10">
    <location>
        <begin position="811"/>
        <end position="854"/>
    </location>
</feature>
<feature type="compositionally biased region" description="Polar residues" evidence="10">
    <location>
        <begin position="242"/>
        <end position="260"/>
    </location>
</feature>
<evidence type="ECO:0000256" key="10">
    <source>
        <dbReference type="SAM" id="MobiDB-lite"/>
    </source>
</evidence>
<dbReference type="InterPro" id="IPR037665">
    <property type="entry name" value="Nucleoporin_S59-like"/>
</dbReference>
<reference evidence="12 13" key="1">
    <citation type="submission" date="2021-08" db="EMBL/GenBank/DDBJ databases">
        <title>Draft Genome Sequence of Phanerochaete sordida strain YK-624.</title>
        <authorList>
            <person name="Mori T."/>
            <person name="Dohra H."/>
            <person name="Suzuki T."/>
            <person name="Kawagishi H."/>
            <person name="Hirai H."/>
        </authorList>
    </citation>
    <scope>NUCLEOTIDE SEQUENCE [LARGE SCALE GENOMIC DNA]</scope>
    <source>
        <strain evidence="12 13">YK-624</strain>
    </source>
</reference>
<evidence type="ECO:0000313" key="12">
    <source>
        <dbReference type="EMBL" id="GJE87476.1"/>
    </source>
</evidence>
<dbReference type="GO" id="GO:0008139">
    <property type="term" value="F:nuclear localization sequence binding"/>
    <property type="evidence" value="ECO:0007669"/>
    <property type="project" value="TreeGrafter"/>
</dbReference>
<dbReference type="GO" id="GO:0000973">
    <property type="term" value="P:post-transcriptional tethering of RNA polymerase II gene DNA at nuclear periphery"/>
    <property type="evidence" value="ECO:0007669"/>
    <property type="project" value="TreeGrafter"/>
</dbReference>
<comment type="caution">
    <text evidence="12">The sequence shown here is derived from an EMBL/GenBank/DDBJ whole genome shotgun (WGS) entry which is preliminary data.</text>
</comment>
<feature type="region of interest" description="Disordered" evidence="10">
    <location>
        <begin position="399"/>
        <end position="627"/>
    </location>
</feature>
<keyword evidence="6" id="KW-0653">Protein transport</keyword>
<keyword evidence="4" id="KW-0677">Repeat</keyword>
<evidence type="ECO:0000256" key="2">
    <source>
        <dbReference type="ARBA" id="ARBA00008926"/>
    </source>
</evidence>
<proteinExistence type="inferred from homology"/>
<feature type="compositionally biased region" description="Gly residues" evidence="10">
    <location>
        <begin position="478"/>
        <end position="493"/>
    </location>
</feature>
<evidence type="ECO:0000313" key="13">
    <source>
        <dbReference type="Proteomes" id="UP000703269"/>
    </source>
</evidence>
<keyword evidence="8" id="KW-0906">Nuclear pore complex</keyword>
<feature type="compositionally biased region" description="Gly residues" evidence="10">
    <location>
        <begin position="34"/>
        <end position="45"/>
    </location>
</feature>
<dbReference type="GO" id="GO:0006606">
    <property type="term" value="P:protein import into nucleus"/>
    <property type="evidence" value="ECO:0007669"/>
    <property type="project" value="TreeGrafter"/>
</dbReference>
<dbReference type="Proteomes" id="UP000703269">
    <property type="component" value="Unassembled WGS sequence"/>
</dbReference>
<keyword evidence="5" id="KW-0509">mRNA transport</keyword>
<dbReference type="InterPro" id="IPR025574">
    <property type="entry name" value="Nucleoporin_FG_rpt"/>
</dbReference>
<dbReference type="Gene3D" id="3.30.1610.10">
    <property type="entry name" value="Peptidase S59, nucleoporin"/>
    <property type="match status" value="1"/>
</dbReference>
<feature type="compositionally biased region" description="Low complexity" evidence="10">
    <location>
        <begin position="265"/>
        <end position="274"/>
    </location>
</feature>
<accession>A0A9P3L9N9</accession>
<feature type="compositionally biased region" description="Low complexity" evidence="10">
    <location>
        <begin position="401"/>
        <end position="441"/>
    </location>
</feature>
<dbReference type="OrthoDB" id="3797628at2759"/>
<evidence type="ECO:0000256" key="8">
    <source>
        <dbReference type="ARBA" id="ARBA00023132"/>
    </source>
</evidence>
<evidence type="ECO:0000259" key="11">
    <source>
        <dbReference type="PROSITE" id="PS51434"/>
    </source>
</evidence>
<feature type="compositionally biased region" description="Basic and acidic residues" evidence="10">
    <location>
        <begin position="842"/>
        <end position="854"/>
    </location>
</feature>
<comment type="subcellular location">
    <subcellularLocation>
        <location evidence="1">Nucleus</location>
        <location evidence="1">Nuclear pore complex</location>
    </subcellularLocation>
</comment>
<dbReference type="GO" id="GO:0003723">
    <property type="term" value="F:RNA binding"/>
    <property type="evidence" value="ECO:0007669"/>
    <property type="project" value="TreeGrafter"/>
</dbReference>
<dbReference type="Pfam" id="PF04096">
    <property type="entry name" value="Nucleoporin2"/>
    <property type="match status" value="1"/>
</dbReference>
<feature type="region of interest" description="Disordered" evidence="10">
    <location>
        <begin position="242"/>
        <end position="275"/>
    </location>
</feature>
<feature type="compositionally biased region" description="Low complexity" evidence="10">
    <location>
        <begin position="454"/>
        <end position="477"/>
    </location>
</feature>
<organism evidence="12 13">
    <name type="scientific">Phanerochaete sordida</name>
    <dbReference type="NCBI Taxonomy" id="48140"/>
    <lineage>
        <taxon>Eukaryota</taxon>
        <taxon>Fungi</taxon>
        <taxon>Dikarya</taxon>
        <taxon>Basidiomycota</taxon>
        <taxon>Agaricomycotina</taxon>
        <taxon>Agaricomycetes</taxon>
        <taxon>Polyporales</taxon>
        <taxon>Phanerochaetaceae</taxon>
        <taxon>Phanerochaete</taxon>
    </lineage>
</organism>
<evidence type="ECO:0000256" key="4">
    <source>
        <dbReference type="ARBA" id="ARBA00022737"/>
    </source>
</evidence>
<dbReference type="AlphaFoldDB" id="A0A9P3L9N9"/>
<dbReference type="PANTHER" id="PTHR23198">
    <property type="entry name" value="NUCLEOPORIN"/>
    <property type="match status" value="1"/>
</dbReference>
<dbReference type="GO" id="GO:0034398">
    <property type="term" value="P:telomere tethering at nuclear periphery"/>
    <property type="evidence" value="ECO:0007669"/>
    <property type="project" value="TreeGrafter"/>
</dbReference>
<dbReference type="GO" id="GO:0044614">
    <property type="term" value="C:nuclear pore cytoplasmic filaments"/>
    <property type="evidence" value="ECO:0007669"/>
    <property type="project" value="TreeGrafter"/>
</dbReference>
<name>A0A9P3L9N9_9APHY</name>
<dbReference type="GO" id="GO:0017056">
    <property type="term" value="F:structural constituent of nuclear pore"/>
    <property type="evidence" value="ECO:0007669"/>
    <property type="project" value="InterPro"/>
</dbReference>
<evidence type="ECO:0000256" key="3">
    <source>
        <dbReference type="ARBA" id="ARBA00022448"/>
    </source>
</evidence>
<gene>
    <name evidence="12" type="ORF">PsYK624_035590</name>
</gene>
<keyword evidence="3" id="KW-0813">Transport</keyword>
<dbReference type="InterPro" id="IPR036903">
    <property type="entry name" value="Nup98_auto-Pept-S59_dom_sf"/>
</dbReference>
<comment type="similarity">
    <text evidence="2">Belongs to the nucleoporin GLFG family.</text>
</comment>
<dbReference type="GO" id="GO:0051028">
    <property type="term" value="P:mRNA transport"/>
    <property type="evidence" value="ECO:0007669"/>
    <property type="project" value="UniProtKB-KW"/>
</dbReference>
<dbReference type="PROSITE" id="PS51434">
    <property type="entry name" value="NUP_C"/>
    <property type="match status" value="1"/>
</dbReference>
<evidence type="ECO:0000256" key="5">
    <source>
        <dbReference type="ARBA" id="ARBA00022816"/>
    </source>
</evidence>
<feature type="compositionally biased region" description="Low complexity" evidence="10">
    <location>
        <begin position="322"/>
        <end position="360"/>
    </location>
</feature>
<evidence type="ECO:0000256" key="9">
    <source>
        <dbReference type="ARBA" id="ARBA00023242"/>
    </source>
</evidence>
<protein>
    <submittedName>
        <fullName evidence="12">Nucleoporin2-domain-containing protein</fullName>
    </submittedName>
</protein>
<dbReference type="Pfam" id="PF13634">
    <property type="entry name" value="Nucleoporin_FG"/>
    <property type="match status" value="3"/>
</dbReference>
<feature type="region of interest" description="Disordered" evidence="10">
    <location>
        <begin position="1"/>
        <end position="72"/>
    </location>
</feature>
<feature type="region of interest" description="Disordered" evidence="10">
    <location>
        <begin position="304"/>
        <end position="386"/>
    </location>
</feature>
<dbReference type="InterPro" id="IPR007230">
    <property type="entry name" value="Nup98_auto-Pept-S59_dom"/>
</dbReference>
<dbReference type="Gene3D" id="1.10.10.2360">
    <property type="match status" value="1"/>
</dbReference>
<keyword evidence="7" id="KW-0811">Translocation</keyword>
<dbReference type="GO" id="GO:0006405">
    <property type="term" value="P:RNA export from nucleus"/>
    <property type="evidence" value="ECO:0007669"/>
    <property type="project" value="TreeGrafter"/>
</dbReference>
<evidence type="ECO:0000256" key="1">
    <source>
        <dbReference type="ARBA" id="ARBA00004567"/>
    </source>
</evidence>
<dbReference type="FunFam" id="3.30.1610.10:FF:000003">
    <property type="entry name" value="Nucleoporin SONB, putative"/>
    <property type="match status" value="1"/>
</dbReference>
<feature type="compositionally biased region" description="Polar residues" evidence="10">
    <location>
        <begin position="1"/>
        <end position="11"/>
    </location>
</feature>
<dbReference type="EMBL" id="BPQB01000006">
    <property type="protein sequence ID" value="GJE87476.1"/>
    <property type="molecule type" value="Genomic_DNA"/>
</dbReference>